<dbReference type="Gene3D" id="3.40.309.10">
    <property type="entry name" value="Aldehyde Dehydrogenase, Chain A, domain 2"/>
    <property type="match status" value="1"/>
</dbReference>
<keyword evidence="5" id="KW-1185">Reference proteome</keyword>
<dbReference type="SUPFAM" id="SSF53720">
    <property type="entry name" value="ALDH-like"/>
    <property type="match status" value="1"/>
</dbReference>
<name>A0A5N0VEI7_9PSEU</name>
<proteinExistence type="inferred from homology"/>
<evidence type="ECO:0000256" key="1">
    <source>
        <dbReference type="ARBA" id="ARBA00009986"/>
    </source>
</evidence>
<dbReference type="Gene3D" id="3.40.605.10">
    <property type="entry name" value="Aldehyde Dehydrogenase, Chain A, domain 1"/>
    <property type="match status" value="1"/>
</dbReference>
<keyword evidence="2" id="KW-0560">Oxidoreductase</keyword>
<gene>
    <name evidence="4" type="ORF">FPZ12_008515</name>
</gene>
<dbReference type="InterPro" id="IPR016161">
    <property type="entry name" value="Ald_DH/histidinol_DH"/>
</dbReference>
<evidence type="ECO:0000256" key="2">
    <source>
        <dbReference type="ARBA" id="ARBA00023002"/>
    </source>
</evidence>
<dbReference type="InterPro" id="IPR016163">
    <property type="entry name" value="Ald_DH_C"/>
</dbReference>
<dbReference type="Proteomes" id="UP000319769">
    <property type="component" value="Unassembled WGS sequence"/>
</dbReference>
<evidence type="ECO:0000313" key="5">
    <source>
        <dbReference type="Proteomes" id="UP000319769"/>
    </source>
</evidence>
<accession>A0A5N0VEI7</accession>
<evidence type="ECO:0000313" key="4">
    <source>
        <dbReference type="EMBL" id="KAA9164048.1"/>
    </source>
</evidence>
<dbReference type="FunFam" id="3.40.309.10:FF:000012">
    <property type="entry name" value="Betaine aldehyde dehydrogenase"/>
    <property type="match status" value="1"/>
</dbReference>
<dbReference type="InterPro" id="IPR015590">
    <property type="entry name" value="Aldehyde_DH_dom"/>
</dbReference>
<dbReference type="OrthoDB" id="6882680at2"/>
<protein>
    <submittedName>
        <fullName evidence="4">Aldehyde dehydrogenase</fullName>
    </submittedName>
</protein>
<dbReference type="EMBL" id="VMNW02000008">
    <property type="protein sequence ID" value="KAA9164048.1"/>
    <property type="molecule type" value="Genomic_DNA"/>
</dbReference>
<dbReference type="FunFam" id="3.40.605.10:FF:000007">
    <property type="entry name" value="NAD/NADP-dependent betaine aldehyde dehydrogenase"/>
    <property type="match status" value="1"/>
</dbReference>
<sequence length="487" mass="51406">MAIEDARLDVLPNPLPVIGAKRPRTDGSAYQHVYAATGRSTVEVPLAGPSDVDAAVAEARAATPVWKAVPVDERRRLLLDLAQAVGDHADELAAMSTTENGTPVAGANMGRQMMQDCLRYYAGWPDKITGDVHPVWPVAGIDYSILEPYGVVAIIIPWNSPLFSLGLVIAPALAAGNCVVVKPPELTPFTSLRVAELALEVGFPPGVINVVPGDGAVGSALVSHRGIDKIHFTGSGPTARRILHSAAENLTPVATELGGKSPNLVFADADLDLAAQRAVMFCMQVSGQGCVNGTRVLVQDSVHDELVERVREAVRIFTPGDPAKPDTTFGPVVNQTACDRIMGFIDRAKQAGAGRIVAGGGRAGGDFAEGFYIEPTVFADVDRSAEIVREEIFGPVLSIVRFSDEQDAIAQANDTDYGLASYIQTKDLSRAHRMADALDAGMVWINGTGGLPPSVPFGGVKQSGVGRLGGYAAIQEFSRTKNVWIGL</sequence>
<reference evidence="4" key="1">
    <citation type="submission" date="2019-09" db="EMBL/GenBank/DDBJ databases">
        <authorList>
            <person name="Teo W.F.A."/>
            <person name="Duangmal K."/>
        </authorList>
    </citation>
    <scope>NUCLEOTIDE SEQUENCE [LARGE SCALE GENOMIC DNA]</scope>
    <source>
        <strain evidence="4">K81G1</strain>
    </source>
</reference>
<dbReference type="AlphaFoldDB" id="A0A5N0VEI7"/>
<dbReference type="GO" id="GO:0016620">
    <property type="term" value="F:oxidoreductase activity, acting on the aldehyde or oxo group of donors, NAD or NADP as acceptor"/>
    <property type="evidence" value="ECO:0007669"/>
    <property type="project" value="InterPro"/>
</dbReference>
<dbReference type="RefSeq" id="WP_144754415.1">
    <property type="nucleotide sequence ID" value="NZ_VMNW02000008.1"/>
</dbReference>
<feature type="domain" description="Aldehyde dehydrogenase" evidence="3">
    <location>
        <begin position="29"/>
        <end position="483"/>
    </location>
</feature>
<organism evidence="4 5">
    <name type="scientific">Amycolatopsis acidicola</name>
    <dbReference type="NCBI Taxonomy" id="2596893"/>
    <lineage>
        <taxon>Bacteria</taxon>
        <taxon>Bacillati</taxon>
        <taxon>Actinomycetota</taxon>
        <taxon>Actinomycetes</taxon>
        <taxon>Pseudonocardiales</taxon>
        <taxon>Pseudonocardiaceae</taxon>
        <taxon>Amycolatopsis</taxon>
    </lineage>
</organism>
<comment type="caution">
    <text evidence="4">The sequence shown here is derived from an EMBL/GenBank/DDBJ whole genome shotgun (WGS) entry which is preliminary data.</text>
</comment>
<evidence type="ECO:0000259" key="3">
    <source>
        <dbReference type="Pfam" id="PF00171"/>
    </source>
</evidence>
<dbReference type="InterPro" id="IPR016162">
    <property type="entry name" value="Ald_DH_N"/>
</dbReference>
<comment type="similarity">
    <text evidence="1">Belongs to the aldehyde dehydrogenase family.</text>
</comment>
<dbReference type="Pfam" id="PF00171">
    <property type="entry name" value="Aldedh"/>
    <property type="match status" value="1"/>
</dbReference>
<dbReference type="PANTHER" id="PTHR11699">
    <property type="entry name" value="ALDEHYDE DEHYDROGENASE-RELATED"/>
    <property type="match status" value="1"/>
</dbReference>